<evidence type="ECO:0000313" key="2">
    <source>
        <dbReference type="EnsemblMetazoa" id="AMEC019859-PA"/>
    </source>
</evidence>
<dbReference type="Proteomes" id="UP000075902">
    <property type="component" value="Unassembled WGS sequence"/>
</dbReference>
<feature type="region of interest" description="Disordered" evidence="1">
    <location>
        <begin position="167"/>
        <end position="191"/>
    </location>
</feature>
<feature type="compositionally biased region" description="Basic and acidic residues" evidence="1">
    <location>
        <begin position="428"/>
        <end position="441"/>
    </location>
</feature>
<feature type="region of interest" description="Disordered" evidence="1">
    <location>
        <begin position="303"/>
        <end position="358"/>
    </location>
</feature>
<evidence type="ECO:0000313" key="3">
    <source>
        <dbReference type="Proteomes" id="UP000075902"/>
    </source>
</evidence>
<feature type="compositionally biased region" description="Low complexity" evidence="1">
    <location>
        <begin position="105"/>
        <end position="126"/>
    </location>
</feature>
<dbReference type="AlphaFoldDB" id="A0A182UG90"/>
<accession>A0A182UG90</accession>
<reference evidence="2" key="2">
    <citation type="submission" date="2020-05" db="UniProtKB">
        <authorList>
            <consortium name="EnsemblMetazoa"/>
        </authorList>
    </citation>
    <scope>IDENTIFICATION</scope>
    <source>
        <strain evidence="2">CM1001059</strain>
    </source>
</reference>
<proteinExistence type="predicted"/>
<keyword evidence="3" id="KW-1185">Reference proteome</keyword>
<name>A0A182UG90_9DIPT</name>
<feature type="compositionally biased region" description="Polar residues" evidence="1">
    <location>
        <begin position="167"/>
        <end position="183"/>
    </location>
</feature>
<evidence type="ECO:0000256" key="1">
    <source>
        <dbReference type="SAM" id="MobiDB-lite"/>
    </source>
</evidence>
<feature type="region of interest" description="Disordered" evidence="1">
    <location>
        <begin position="104"/>
        <end position="150"/>
    </location>
</feature>
<organism evidence="2 3">
    <name type="scientific">Anopheles melas</name>
    <dbReference type="NCBI Taxonomy" id="34690"/>
    <lineage>
        <taxon>Eukaryota</taxon>
        <taxon>Metazoa</taxon>
        <taxon>Ecdysozoa</taxon>
        <taxon>Arthropoda</taxon>
        <taxon>Hexapoda</taxon>
        <taxon>Insecta</taxon>
        <taxon>Pterygota</taxon>
        <taxon>Neoptera</taxon>
        <taxon>Endopterygota</taxon>
        <taxon>Diptera</taxon>
        <taxon>Nematocera</taxon>
        <taxon>Culicoidea</taxon>
        <taxon>Culicidae</taxon>
        <taxon>Anophelinae</taxon>
        <taxon>Anopheles</taxon>
    </lineage>
</organism>
<dbReference type="EnsemblMetazoa" id="AMEC019859-RA">
    <property type="protein sequence ID" value="AMEC019859-PA"/>
    <property type="gene ID" value="AMEC019859"/>
</dbReference>
<protein>
    <submittedName>
        <fullName evidence="2">Uncharacterized protein</fullName>
    </submittedName>
</protein>
<reference evidence="3" key="1">
    <citation type="submission" date="2014-01" db="EMBL/GenBank/DDBJ databases">
        <title>The Genome Sequence of Anopheles melas CM1001059_A (V2).</title>
        <authorList>
            <consortium name="The Broad Institute Genomics Platform"/>
            <person name="Neafsey D.E."/>
            <person name="Besansky N."/>
            <person name="Howell P."/>
            <person name="Walton C."/>
            <person name="Young S.K."/>
            <person name="Zeng Q."/>
            <person name="Gargeya S."/>
            <person name="Fitzgerald M."/>
            <person name="Haas B."/>
            <person name="Abouelleil A."/>
            <person name="Allen A.W."/>
            <person name="Alvarado L."/>
            <person name="Arachchi H.M."/>
            <person name="Berlin A.M."/>
            <person name="Chapman S.B."/>
            <person name="Gainer-Dewar J."/>
            <person name="Goldberg J."/>
            <person name="Griggs A."/>
            <person name="Gujja S."/>
            <person name="Hansen M."/>
            <person name="Howarth C."/>
            <person name="Imamovic A."/>
            <person name="Ireland A."/>
            <person name="Larimer J."/>
            <person name="McCowan C."/>
            <person name="Murphy C."/>
            <person name="Pearson M."/>
            <person name="Poon T.W."/>
            <person name="Priest M."/>
            <person name="Roberts A."/>
            <person name="Saif S."/>
            <person name="Shea T."/>
            <person name="Sisk P."/>
            <person name="Sykes S."/>
            <person name="Wortman J."/>
            <person name="Nusbaum C."/>
            <person name="Birren B."/>
        </authorList>
    </citation>
    <scope>NUCLEOTIDE SEQUENCE [LARGE SCALE GENOMIC DNA]</scope>
    <source>
        <strain evidence="3">CM1001059</strain>
    </source>
</reference>
<feature type="compositionally biased region" description="Low complexity" evidence="1">
    <location>
        <begin position="1"/>
        <end position="28"/>
    </location>
</feature>
<dbReference type="VEuPathDB" id="VectorBase:AMEC019859"/>
<dbReference type="STRING" id="34690.A0A182UG90"/>
<feature type="region of interest" description="Disordered" evidence="1">
    <location>
        <begin position="1"/>
        <end position="37"/>
    </location>
</feature>
<feature type="region of interest" description="Disordered" evidence="1">
    <location>
        <begin position="402"/>
        <end position="443"/>
    </location>
</feature>
<feature type="compositionally biased region" description="Polar residues" evidence="1">
    <location>
        <begin position="410"/>
        <end position="427"/>
    </location>
</feature>
<feature type="compositionally biased region" description="Low complexity" evidence="1">
    <location>
        <begin position="337"/>
        <end position="349"/>
    </location>
</feature>
<sequence>MSVATTMTTPMTGGTTTSANRSSASSSTHPPCDRCKSLTCLGPAHTHNAPHQAHPHRTCLPADGSSAGHVSTLLLTTPTRECNANAPIQRQGSGLPVETHSVSITTNETEPPTQPTQHSSRAASLRLRSKPVPATDNTYSDGCGGEVGQEPANPIIVTTDSWKRANSLNQTPAARESQPSSDSCGAALRRSKASPQGAFATEINEAYYSEENICDLAEAPTTTTNIKSVLTQLTICRNDPFTLIGSDIEREGRLRSKLVVCKNVSSISVPPSNESYSSSEQLHGNLHIVHNVSNVCIESETVVDDSSESISPPPEERMERKRVPLSHRRGTSATVAGNNGIGTTTTTGTRLPPANGKPAKVLAKSSLYTNLMYQWTHTEPPTPTPVTPGRLEPHVVWPHASATTVGPAKSANQQPASTNTENGSNHMDTSHDPSDDRKESDFQQLRRRIASCETINQLKRILQEIFFSDSNLPPTAADIMKHQSFSDNAMHHRG</sequence>